<feature type="transmembrane region" description="Helical" evidence="7">
    <location>
        <begin position="397"/>
        <end position="415"/>
    </location>
</feature>
<keyword evidence="2" id="KW-0813">Transport</keyword>
<comment type="subcellular location">
    <subcellularLocation>
        <location evidence="1">Cell membrane</location>
        <topology evidence="1">Multi-pass membrane protein</topology>
    </subcellularLocation>
</comment>
<evidence type="ECO:0000256" key="3">
    <source>
        <dbReference type="ARBA" id="ARBA00022475"/>
    </source>
</evidence>
<evidence type="ECO:0000256" key="5">
    <source>
        <dbReference type="ARBA" id="ARBA00022989"/>
    </source>
</evidence>
<dbReference type="Gene3D" id="1.20.1250.20">
    <property type="entry name" value="MFS general substrate transporter like domains"/>
    <property type="match status" value="1"/>
</dbReference>
<keyword evidence="3" id="KW-1003">Cell membrane</keyword>
<dbReference type="OrthoDB" id="9803968at2"/>
<feature type="transmembrane region" description="Helical" evidence="7">
    <location>
        <begin position="167"/>
        <end position="186"/>
    </location>
</feature>
<dbReference type="STRING" id="1123402.SAMN02583745_01372"/>
<evidence type="ECO:0000256" key="7">
    <source>
        <dbReference type="SAM" id="Phobius"/>
    </source>
</evidence>
<organism evidence="8 9">
    <name type="scientific">Thorsellia anophelis DSM 18579</name>
    <dbReference type="NCBI Taxonomy" id="1123402"/>
    <lineage>
        <taxon>Bacteria</taxon>
        <taxon>Pseudomonadati</taxon>
        <taxon>Pseudomonadota</taxon>
        <taxon>Gammaproteobacteria</taxon>
        <taxon>Enterobacterales</taxon>
        <taxon>Thorselliaceae</taxon>
        <taxon>Thorsellia</taxon>
    </lineage>
</organism>
<dbReference type="PANTHER" id="PTHR43266:SF2">
    <property type="entry name" value="MAJOR FACILITATOR SUPERFAMILY (MFS) PROFILE DOMAIN-CONTAINING PROTEIN"/>
    <property type="match status" value="1"/>
</dbReference>
<feature type="transmembrane region" description="Helical" evidence="7">
    <location>
        <begin position="324"/>
        <end position="351"/>
    </location>
</feature>
<dbReference type="InterPro" id="IPR011701">
    <property type="entry name" value="MFS"/>
</dbReference>
<feature type="transmembrane region" description="Helical" evidence="7">
    <location>
        <begin position="140"/>
        <end position="161"/>
    </location>
</feature>
<evidence type="ECO:0000256" key="1">
    <source>
        <dbReference type="ARBA" id="ARBA00004651"/>
    </source>
</evidence>
<feature type="transmembrane region" description="Helical" evidence="7">
    <location>
        <begin position="55"/>
        <end position="75"/>
    </location>
</feature>
<dbReference type="Pfam" id="PF07690">
    <property type="entry name" value="MFS_1"/>
    <property type="match status" value="1"/>
</dbReference>
<keyword evidence="9" id="KW-1185">Reference proteome</keyword>
<keyword evidence="4 7" id="KW-0812">Transmembrane</keyword>
<evidence type="ECO:0000256" key="2">
    <source>
        <dbReference type="ARBA" id="ARBA00022448"/>
    </source>
</evidence>
<proteinExistence type="predicted"/>
<gene>
    <name evidence="8" type="ORF">SAMN02583745_01372</name>
</gene>
<evidence type="ECO:0000313" key="8">
    <source>
        <dbReference type="EMBL" id="SET09424.1"/>
    </source>
</evidence>
<dbReference type="RefSeq" id="WP_093318919.1">
    <property type="nucleotide sequence ID" value="NZ_FOHV01000008.1"/>
</dbReference>
<dbReference type="AlphaFoldDB" id="A0A1I0BR95"/>
<dbReference type="GO" id="GO:0022857">
    <property type="term" value="F:transmembrane transporter activity"/>
    <property type="evidence" value="ECO:0007669"/>
    <property type="project" value="InterPro"/>
</dbReference>
<evidence type="ECO:0000256" key="4">
    <source>
        <dbReference type="ARBA" id="ARBA00022692"/>
    </source>
</evidence>
<feature type="transmembrane region" description="Helical" evidence="7">
    <location>
        <begin position="95"/>
        <end position="119"/>
    </location>
</feature>
<feature type="transmembrane region" description="Helical" evidence="7">
    <location>
        <begin position="286"/>
        <end position="304"/>
    </location>
</feature>
<evidence type="ECO:0000256" key="6">
    <source>
        <dbReference type="ARBA" id="ARBA00023136"/>
    </source>
</evidence>
<sequence length="421" mass="45014">MNKNETTNEAVPLFNRGLTSVALAQFFSALADNALLFAILALAIKLEYASWIDPIFQLLFVGVYVITAPFVGSFADKFDKGKVMLISNGLKLVGSLLIFSGGNPFLGYVIVGLGAALYSPAKYGILGEVSHPGNLVKANGVIEASTIAAILIGAIAGGFAADHHTTFALGMCAALYFAALIANLYIPKLPAKNIEMSWHPNTMCKNFIQSLKVLLSDIDAKVSLLGTSLFWGAGITLRFLLIAWVPYVLNVVDKTTPSILNATVAIGIVIGSGLAAKFITLEKAKLALYAGVLMGICVVIAMLIEVRPEVLADGITHNLEFWAIQQALIPIHAMLILIGIFGGVFIVPLNALLQERGRDLIGVGKAIAAQNFSENSMMLFMLVFYTLFHSLGMSPNIMGIGFGGIFAITILIIIFKTMKNK</sequence>
<dbReference type="InterPro" id="IPR036259">
    <property type="entry name" value="MFS_trans_sf"/>
</dbReference>
<protein>
    <submittedName>
        <fullName evidence="8">MFS transporter, LPLT family, lysophospholipid transporter</fullName>
    </submittedName>
</protein>
<keyword evidence="6 7" id="KW-0472">Membrane</keyword>
<name>A0A1I0BR95_9GAMM</name>
<dbReference type="GO" id="GO:0005886">
    <property type="term" value="C:plasma membrane"/>
    <property type="evidence" value="ECO:0007669"/>
    <property type="project" value="UniProtKB-SubCell"/>
</dbReference>
<dbReference type="Proteomes" id="UP000242642">
    <property type="component" value="Unassembled WGS sequence"/>
</dbReference>
<dbReference type="NCBIfam" id="NF008397">
    <property type="entry name" value="PRK11195.1"/>
    <property type="match status" value="1"/>
</dbReference>
<dbReference type="PANTHER" id="PTHR43266">
    <property type="entry name" value="MACROLIDE-EFFLUX PROTEIN"/>
    <property type="match status" value="1"/>
</dbReference>
<dbReference type="SUPFAM" id="SSF103473">
    <property type="entry name" value="MFS general substrate transporter"/>
    <property type="match status" value="1"/>
</dbReference>
<feature type="transmembrane region" description="Helical" evidence="7">
    <location>
        <begin position="372"/>
        <end position="391"/>
    </location>
</feature>
<feature type="transmembrane region" description="Helical" evidence="7">
    <location>
        <begin position="20"/>
        <end position="43"/>
    </location>
</feature>
<evidence type="ECO:0000313" key="9">
    <source>
        <dbReference type="Proteomes" id="UP000242642"/>
    </source>
</evidence>
<accession>A0A1I0BR95</accession>
<reference evidence="9" key="1">
    <citation type="submission" date="2016-10" db="EMBL/GenBank/DDBJ databases">
        <authorList>
            <person name="Varghese N."/>
            <person name="Submissions S."/>
        </authorList>
    </citation>
    <scope>NUCLEOTIDE SEQUENCE [LARGE SCALE GENOMIC DNA]</scope>
    <source>
        <strain evidence="9">DSM 18579</strain>
    </source>
</reference>
<feature type="transmembrane region" description="Helical" evidence="7">
    <location>
        <begin position="259"/>
        <end position="279"/>
    </location>
</feature>
<keyword evidence="5 7" id="KW-1133">Transmembrane helix</keyword>
<dbReference type="EMBL" id="FOHV01000008">
    <property type="protein sequence ID" value="SET09424.1"/>
    <property type="molecule type" value="Genomic_DNA"/>
</dbReference>
<feature type="transmembrane region" description="Helical" evidence="7">
    <location>
        <begin position="222"/>
        <end position="247"/>
    </location>
</feature>